<comment type="caution">
    <text evidence="2">The sequence shown here is derived from an EMBL/GenBank/DDBJ whole genome shotgun (WGS) entry which is preliminary data.</text>
</comment>
<feature type="region of interest" description="Disordered" evidence="1">
    <location>
        <begin position="288"/>
        <end position="320"/>
    </location>
</feature>
<sequence>MEHFIRRAGGPLPALRQVIETDVGKSIFYQVTQQDAAADASLLDTVTEGLGEFFDHLFPALHRAYHEQPDEPAQRRYLAECQRTLLRLAGHLLQYTQPVHLYATLSRRGFRDVCCHQIYRALDRLLRYTVELADGQIDPTLPLLDATRTVLQGHLVSDLVALREHLARRHVSPKLIGIVLAPFEALPRTATVTFYMLYYLRTLKEALLHGPLPGHETTGDESVLELLAAYNFNAPELIAYCRRIVNNQLETCRSYEARLAQLYDYQVALATLPRLTPPGMVAAPTQRARTAHGLADAPAKRTGARASSKRWQESARPGRR</sequence>
<proteinExistence type="predicted"/>
<dbReference type="AlphaFoldDB" id="A0AAP2DBY8"/>
<dbReference type="RefSeq" id="WP_254092446.1">
    <property type="nucleotide sequence ID" value="NZ_JAHESC010000037.1"/>
</dbReference>
<accession>A0AAP2DBY8</accession>
<protein>
    <submittedName>
        <fullName evidence="2">Uncharacterized protein</fullName>
    </submittedName>
</protein>
<evidence type="ECO:0000313" key="3">
    <source>
        <dbReference type="Proteomes" id="UP001319180"/>
    </source>
</evidence>
<name>A0AAP2DBY8_9BACT</name>
<keyword evidence="3" id="KW-1185">Reference proteome</keyword>
<reference evidence="2 3" key="1">
    <citation type="submission" date="2021-05" db="EMBL/GenBank/DDBJ databases">
        <title>A Polyphasic approach of four new species of the genus Ohtaekwangia: Ohtaekwangia histidinii sp. nov., Ohtaekwangia cretensis sp. nov., Ohtaekwangia indiensis sp. nov., Ohtaekwangia reichenbachii sp. nov. from diverse environment.</title>
        <authorList>
            <person name="Octaviana S."/>
        </authorList>
    </citation>
    <scope>NUCLEOTIDE SEQUENCE [LARGE SCALE GENOMIC DNA]</scope>
    <source>
        <strain evidence="2 3">PWU37</strain>
    </source>
</reference>
<gene>
    <name evidence="2" type="ORF">KK078_21840</name>
</gene>
<organism evidence="2 3">
    <name type="scientific">Dawidia soli</name>
    <dbReference type="NCBI Taxonomy" id="2782352"/>
    <lineage>
        <taxon>Bacteria</taxon>
        <taxon>Pseudomonadati</taxon>
        <taxon>Bacteroidota</taxon>
        <taxon>Cytophagia</taxon>
        <taxon>Cytophagales</taxon>
        <taxon>Chryseotaleaceae</taxon>
        <taxon>Dawidia</taxon>
    </lineage>
</organism>
<evidence type="ECO:0000256" key="1">
    <source>
        <dbReference type="SAM" id="MobiDB-lite"/>
    </source>
</evidence>
<dbReference type="Proteomes" id="UP001319180">
    <property type="component" value="Unassembled WGS sequence"/>
</dbReference>
<evidence type="ECO:0000313" key="2">
    <source>
        <dbReference type="EMBL" id="MBT1689223.1"/>
    </source>
</evidence>
<dbReference type="EMBL" id="JAHESC010000037">
    <property type="protein sequence ID" value="MBT1689223.1"/>
    <property type="molecule type" value="Genomic_DNA"/>
</dbReference>